<proteinExistence type="predicted"/>
<reference evidence="2 3" key="1">
    <citation type="journal article" date="2021" name="J. Hered.">
        <title>A chromosome-level genome assembly of the parasitoid wasp, Cotesia glomerata (Hymenoptera: Braconidae).</title>
        <authorList>
            <person name="Pinto B.J."/>
            <person name="Weis J.J."/>
            <person name="Gamble T."/>
            <person name="Ode P.J."/>
            <person name="Paul R."/>
            <person name="Zaspel J.M."/>
        </authorList>
    </citation>
    <scope>NUCLEOTIDE SEQUENCE [LARGE SCALE GENOMIC DNA]</scope>
    <source>
        <strain evidence="2">CgM1</strain>
    </source>
</reference>
<dbReference type="Proteomes" id="UP000826195">
    <property type="component" value="Unassembled WGS sequence"/>
</dbReference>
<accession>A0AAV7JAJ6</accession>
<protein>
    <submittedName>
        <fullName evidence="2">Uncharacterized protein</fullName>
    </submittedName>
</protein>
<dbReference type="AlphaFoldDB" id="A0AAV7JAJ6"/>
<keyword evidence="3" id="KW-1185">Reference proteome</keyword>
<evidence type="ECO:0000256" key="1">
    <source>
        <dbReference type="SAM" id="MobiDB-lite"/>
    </source>
</evidence>
<organism evidence="2 3">
    <name type="scientific">Cotesia glomerata</name>
    <name type="common">Lepidopteran parasitic wasp</name>
    <name type="synonym">Apanteles glomeratus</name>
    <dbReference type="NCBI Taxonomy" id="32391"/>
    <lineage>
        <taxon>Eukaryota</taxon>
        <taxon>Metazoa</taxon>
        <taxon>Ecdysozoa</taxon>
        <taxon>Arthropoda</taxon>
        <taxon>Hexapoda</taxon>
        <taxon>Insecta</taxon>
        <taxon>Pterygota</taxon>
        <taxon>Neoptera</taxon>
        <taxon>Endopterygota</taxon>
        <taxon>Hymenoptera</taxon>
        <taxon>Apocrita</taxon>
        <taxon>Ichneumonoidea</taxon>
        <taxon>Braconidae</taxon>
        <taxon>Microgastrinae</taxon>
        <taxon>Cotesia</taxon>
    </lineage>
</organism>
<feature type="region of interest" description="Disordered" evidence="1">
    <location>
        <begin position="30"/>
        <end position="67"/>
    </location>
</feature>
<evidence type="ECO:0000313" key="2">
    <source>
        <dbReference type="EMBL" id="KAH0569094.1"/>
    </source>
</evidence>
<dbReference type="EMBL" id="JAHXZJ010000001">
    <property type="protein sequence ID" value="KAH0569094.1"/>
    <property type="molecule type" value="Genomic_DNA"/>
</dbReference>
<sequence length="92" mass="10667">MDNFVRRQYDRIRISKTVWGMGYGVYPPDRRLARGGNQKRQLRSPGPTKRTLQPNSLRRNEDGESCGLSCSREWRILCRFLVDRAPDSIAIA</sequence>
<name>A0AAV7JAJ6_COTGL</name>
<gene>
    <name evidence="2" type="ORF">KQX54_021802</name>
</gene>
<comment type="caution">
    <text evidence="2">The sequence shown here is derived from an EMBL/GenBank/DDBJ whole genome shotgun (WGS) entry which is preliminary data.</text>
</comment>
<evidence type="ECO:0000313" key="3">
    <source>
        <dbReference type="Proteomes" id="UP000826195"/>
    </source>
</evidence>